<dbReference type="EMBL" id="NSIT01000040">
    <property type="protein sequence ID" value="PJE79953.1"/>
    <property type="molecule type" value="Genomic_DNA"/>
</dbReference>
<feature type="domain" description="CNNM transmembrane" evidence="11">
    <location>
        <begin position="2"/>
        <end position="192"/>
    </location>
</feature>
<keyword evidence="5" id="KW-0677">Repeat</keyword>
<dbReference type="GO" id="GO:0050660">
    <property type="term" value="F:flavin adenine dinucleotide binding"/>
    <property type="evidence" value="ECO:0007669"/>
    <property type="project" value="InterPro"/>
</dbReference>
<accession>A0A2H9T9S4</accession>
<dbReference type="SMART" id="SM00116">
    <property type="entry name" value="CBS"/>
    <property type="match status" value="2"/>
</dbReference>
<dbReference type="GO" id="GO:0005886">
    <property type="term" value="C:plasma membrane"/>
    <property type="evidence" value="ECO:0007669"/>
    <property type="project" value="UniProtKB-SubCell"/>
</dbReference>
<proteinExistence type="inferred from homology"/>
<dbReference type="InterPro" id="IPR005170">
    <property type="entry name" value="Transptr-assoc_dom"/>
</dbReference>
<dbReference type="PROSITE" id="PS51846">
    <property type="entry name" value="CNNM"/>
    <property type="match status" value="1"/>
</dbReference>
<evidence type="ECO:0000256" key="9">
    <source>
        <dbReference type="SAM" id="Phobius"/>
    </source>
</evidence>
<gene>
    <name evidence="12" type="primary">corC_1</name>
    <name evidence="12" type="ORF">CI610_01079</name>
</gene>
<comment type="subcellular location">
    <subcellularLocation>
        <location evidence="1">Cell membrane</location>
        <topology evidence="1">Multi-pass membrane protein</topology>
    </subcellularLocation>
</comment>
<dbReference type="InterPro" id="IPR000644">
    <property type="entry name" value="CBS_dom"/>
</dbReference>
<keyword evidence="6 9" id="KW-1133">Transmembrane helix</keyword>
<dbReference type="Gene3D" id="3.30.465.10">
    <property type="match status" value="1"/>
</dbReference>
<feature type="transmembrane region" description="Helical" evidence="9">
    <location>
        <begin position="62"/>
        <end position="86"/>
    </location>
</feature>
<dbReference type="Pfam" id="PF03471">
    <property type="entry name" value="CorC_HlyC"/>
    <property type="match status" value="1"/>
</dbReference>
<dbReference type="InterPro" id="IPR036318">
    <property type="entry name" value="FAD-bd_PCMH-like_sf"/>
</dbReference>
<feature type="domain" description="CBS" evidence="10">
    <location>
        <begin position="208"/>
        <end position="270"/>
    </location>
</feature>
<keyword evidence="8 9" id="KW-0472">Membrane</keyword>
<evidence type="ECO:0000256" key="6">
    <source>
        <dbReference type="ARBA" id="ARBA00022989"/>
    </source>
</evidence>
<dbReference type="SMART" id="SM01091">
    <property type="entry name" value="CorC_HlyC"/>
    <property type="match status" value="1"/>
</dbReference>
<evidence type="ECO:0000256" key="2">
    <source>
        <dbReference type="ARBA" id="ARBA00006337"/>
    </source>
</evidence>
<evidence type="ECO:0000256" key="5">
    <source>
        <dbReference type="ARBA" id="ARBA00022737"/>
    </source>
</evidence>
<keyword evidence="3" id="KW-1003">Cell membrane</keyword>
<feature type="transmembrane region" description="Helical" evidence="9">
    <location>
        <begin position="92"/>
        <end position="112"/>
    </location>
</feature>
<evidence type="ECO:0000259" key="10">
    <source>
        <dbReference type="PROSITE" id="PS51371"/>
    </source>
</evidence>
<evidence type="ECO:0000256" key="7">
    <source>
        <dbReference type="ARBA" id="ARBA00023122"/>
    </source>
</evidence>
<keyword evidence="4 9" id="KW-0812">Transmembrane</keyword>
<dbReference type="SUPFAM" id="SSF56176">
    <property type="entry name" value="FAD-binding/transporter-associated domain-like"/>
    <property type="match status" value="1"/>
</dbReference>
<sequence>MNQVPVGLLLGILLALLFCSAFFSSAETGMMAINRYRLRHLAKKGLRGACRTSRLLERPDRLIGVILIGNNFVNILASSLATVIAVRLWGDQGIVVATLLLTVLVLIFGEVTPKTIAALYPEKVAFPASLILLPLLKLLYPVVWTVNGICSLMMHPFGIRPGEGGADQLNAEELRTLVNESGRRLPKKRKSMLLGILDLEKVTVEDILIPRHEIVGIDLEDDIQEILDQLRDCQHTRVPVFRGDINNVIGMLHMRKIARLLSLEEVNKAVLLQETVDPYYVPEGTPLHTQLFNFQKSRERTALVVDEYGDIIGLITLEDILEEIVGDFTTDVSDTSHDITPQNDGSFIIDGSASIRDINRMLGWQLPVDEARTISGLITEEMEFIPDARVCFRYGRYCFEIMQVRDHRVRTVKAFTLDGHVYGNSRNRTA</sequence>
<evidence type="ECO:0000256" key="4">
    <source>
        <dbReference type="ARBA" id="ARBA00022692"/>
    </source>
</evidence>
<name>A0A2H9T9S4_9ZZZZ</name>
<evidence type="ECO:0000313" key="12">
    <source>
        <dbReference type="EMBL" id="PJE79953.1"/>
    </source>
</evidence>
<keyword evidence="7" id="KW-0129">CBS domain</keyword>
<evidence type="ECO:0000259" key="11">
    <source>
        <dbReference type="PROSITE" id="PS51846"/>
    </source>
</evidence>
<dbReference type="SUPFAM" id="SSF54631">
    <property type="entry name" value="CBS-domain pair"/>
    <property type="match status" value="1"/>
</dbReference>
<feature type="domain" description="CBS" evidence="10">
    <location>
        <begin position="273"/>
        <end position="332"/>
    </location>
</feature>
<dbReference type="PANTHER" id="PTHR22777">
    <property type="entry name" value="HEMOLYSIN-RELATED"/>
    <property type="match status" value="1"/>
</dbReference>
<dbReference type="PROSITE" id="PS51371">
    <property type="entry name" value="CBS"/>
    <property type="match status" value="2"/>
</dbReference>
<evidence type="ECO:0000256" key="1">
    <source>
        <dbReference type="ARBA" id="ARBA00004651"/>
    </source>
</evidence>
<dbReference type="Pfam" id="PF00571">
    <property type="entry name" value="CBS"/>
    <property type="match status" value="2"/>
</dbReference>
<comment type="caution">
    <text evidence="12">The sequence shown here is derived from an EMBL/GenBank/DDBJ whole genome shotgun (WGS) entry which is preliminary data.</text>
</comment>
<dbReference type="NCBIfam" id="NF008604">
    <property type="entry name" value="PRK11573.1"/>
    <property type="match status" value="1"/>
</dbReference>
<organism evidence="12">
    <name type="scientific">invertebrate metagenome</name>
    <dbReference type="NCBI Taxonomy" id="1711999"/>
    <lineage>
        <taxon>unclassified sequences</taxon>
        <taxon>metagenomes</taxon>
        <taxon>organismal metagenomes</taxon>
    </lineage>
</organism>
<dbReference type="InterPro" id="IPR044751">
    <property type="entry name" value="Ion_transp-like_CBS"/>
</dbReference>
<comment type="similarity">
    <text evidence="2">Belongs to the UPF0053 family.</text>
</comment>
<dbReference type="InterPro" id="IPR046342">
    <property type="entry name" value="CBS_dom_sf"/>
</dbReference>
<protein>
    <submittedName>
        <fullName evidence="12">Magnesium and cobalt efflux protein CorC</fullName>
    </submittedName>
</protein>
<evidence type="ECO:0000256" key="3">
    <source>
        <dbReference type="ARBA" id="ARBA00022475"/>
    </source>
</evidence>
<dbReference type="InterPro" id="IPR016169">
    <property type="entry name" value="FAD-bd_PCMH_sub2"/>
</dbReference>
<dbReference type="AlphaFoldDB" id="A0A2H9T9S4"/>
<dbReference type="InterPro" id="IPR002550">
    <property type="entry name" value="CNNM"/>
</dbReference>
<feature type="transmembrane region" description="Helical" evidence="9">
    <location>
        <begin position="124"/>
        <end position="144"/>
    </location>
</feature>
<dbReference type="Gene3D" id="3.10.580.10">
    <property type="entry name" value="CBS-domain"/>
    <property type="match status" value="1"/>
</dbReference>
<dbReference type="CDD" id="cd04590">
    <property type="entry name" value="CBS_pair_CorC_HlyC_assoc"/>
    <property type="match status" value="1"/>
</dbReference>
<dbReference type="Pfam" id="PF01595">
    <property type="entry name" value="CNNM"/>
    <property type="match status" value="1"/>
</dbReference>
<reference evidence="12" key="1">
    <citation type="journal article" date="2017" name="Appl. Environ. Microbiol.">
        <title>Molecular characterization of an Endozoicomonas-like organism causing infection in king scallop Pecten maximus L.</title>
        <authorList>
            <person name="Cano I."/>
            <person name="van Aerle R."/>
            <person name="Ross S."/>
            <person name="Verner-Jeffreys D.W."/>
            <person name="Paley R.K."/>
            <person name="Rimmer G."/>
            <person name="Ryder D."/>
            <person name="Hooper P."/>
            <person name="Stone D."/>
            <person name="Feist S.W."/>
        </authorList>
    </citation>
    <scope>NUCLEOTIDE SEQUENCE</scope>
</reference>
<dbReference type="PANTHER" id="PTHR22777:SF32">
    <property type="entry name" value="UPF0053 INNER MEMBRANE PROTEIN YFJD"/>
    <property type="match status" value="1"/>
</dbReference>
<feature type="transmembrane region" description="Helical" evidence="9">
    <location>
        <begin position="6"/>
        <end position="33"/>
    </location>
</feature>
<evidence type="ECO:0000256" key="8">
    <source>
        <dbReference type="ARBA" id="ARBA00023136"/>
    </source>
</evidence>